<dbReference type="AlphaFoldDB" id="A0A5B9QDF9"/>
<keyword evidence="3" id="KW-0408">Iron</keyword>
<gene>
    <name evidence="9" type="primary">petC_2</name>
    <name evidence="9" type="ORF">Pr1d_43280</name>
</gene>
<protein>
    <submittedName>
        <fullName evidence="9">Cytochrome b6-f complex iron-sulfur subunit</fullName>
    </submittedName>
</protein>
<feature type="region of interest" description="Disordered" evidence="7">
    <location>
        <begin position="1"/>
        <end position="180"/>
    </location>
</feature>
<feature type="compositionally biased region" description="Low complexity" evidence="7">
    <location>
        <begin position="118"/>
        <end position="137"/>
    </location>
</feature>
<dbReference type="KEGG" id="bgok:Pr1d_43280"/>
<dbReference type="SUPFAM" id="SSF50022">
    <property type="entry name" value="ISP domain"/>
    <property type="match status" value="1"/>
</dbReference>
<dbReference type="InterPro" id="IPR036922">
    <property type="entry name" value="Rieske_2Fe-2S_sf"/>
</dbReference>
<dbReference type="PROSITE" id="PS51296">
    <property type="entry name" value="RIESKE"/>
    <property type="match status" value="1"/>
</dbReference>
<sequence>MADKKKMSVAEMLAAARKADGGSDAPADEPAEAPEAAAPEAAEPQASESKPAKPAPAKSASGGRLSVAEMLAAARSGDSGAAEKPAEKKPAPKPAAAKKEAPAKKPAAAAPSEPRDTASILAAAKKSSKAGPTSKAEAAAKEKASPTAKAKPQIVVPPMPEKPDYAKAKPAGAGKKSAESVDETRRGFLHTGFWGLAAVGALWTLATVKFMFPNVRREPPSKFKVGFPDAFPAGQVQTKFKAQFGVWVVNTEFNGQQEIFALKSVCTHLGCTPNWLEAEQKFKCPCHGSGFYKDGINFEGPAPRPLERYAIRVADDGQIEIDKSRTYQEEMGQWEEPTSFIPV</sequence>
<evidence type="ECO:0000256" key="5">
    <source>
        <dbReference type="ARBA" id="ARBA00023157"/>
    </source>
</evidence>
<dbReference type="GO" id="GO:0016020">
    <property type="term" value="C:membrane"/>
    <property type="evidence" value="ECO:0007669"/>
    <property type="project" value="InterPro"/>
</dbReference>
<feature type="compositionally biased region" description="Low complexity" evidence="7">
    <location>
        <begin position="33"/>
        <end position="49"/>
    </location>
</feature>
<dbReference type="InterPro" id="IPR017941">
    <property type="entry name" value="Rieske_2Fe-2S"/>
</dbReference>
<name>A0A5B9QDF9_9BACT</name>
<evidence type="ECO:0000256" key="1">
    <source>
        <dbReference type="ARBA" id="ARBA00022714"/>
    </source>
</evidence>
<accession>A0A5B9QDF9</accession>
<dbReference type="InterPro" id="IPR005805">
    <property type="entry name" value="Rieske_Fe-S_prot_C"/>
</dbReference>
<evidence type="ECO:0000259" key="8">
    <source>
        <dbReference type="PROSITE" id="PS51296"/>
    </source>
</evidence>
<organism evidence="9 10">
    <name type="scientific">Bythopirellula goksoeyrii</name>
    <dbReference type="NCBI Taxonomy" id="1400387"/>
    <lineage>
        <taxon>Bacteria</taxon>
        <taxon>Pseudomonadati</taxon>
        <taxon>Planctomycetota</taxon>
        <taxon>Planctomycetia</taxon>
        <taxon>Pirellulales</taxon>
        <taxon>Lacipirellulaceae</taxon>
        <taxon>Bythopirellula</taxon>
    </lineage>
</organism>
<keyword evidence="1" id="KW-0001">2Fe-2S</keyword>
<evidence type="ECO:0000313" key="9">
    <source>
        <dbReference type="EMBL" id="QEG36988.1"/>
    </source>
</evidence>
<reference evidence="9 10" key="1">
    <citation type="submission" date="2019-08" db="EMBL/GenBank/DDBJ databases">
        <title>Deep-cultivation of Planctomycetes and their phenomic and genomic characterization uncovers novel biology.</title>
        <authorList>
            <person name="Wiegand S."/>
            <person name="Jogler M."/>
            <person name="Boedeker C."/>
            <person name="Pinto D."/>
            <person name="Vollmers J."/>
            <person name="Rivas-Marin E."/>
            <person name="Kohn T."/>
            <person name="Peeters S.H."/>
            <person name="Heuer A."/>
            <person name="Rast P."/>
            <person name="Oberbeckmann S."/>
            <person name="Bunk B."/>
            <person name="Jeske O."/>
            <person name="Meyerdierks A."/>
            <person name="Storesund J.E."/>
            <person name="Kallscheuer N."/>
            <person name="Luecker S."/>
            <person name="Lage O.M."/>
            <person name="Pohl T."/>
            <person name="Merkel B.J."/>
            <person name="Hornburger P."/>
            <person name="Mueller R.-W."/>
            <person name="Bruemmer F."/>
            <person name="Labrenz M."/>
            <person name="Spormann A.M."/>
            <person name="Op den Camp H."/>
            <person name="Overmann J."/>
            <person name="Amann R."/>
            <person name="Jetten M.S.M."/>
            <person name="Mascher T."/>
            <person name="Medema M.H."/>
            <person name="Devos D.P."/>
            <person name="Kaster A.-K."/>
            <person name="Ovreas L."/>
            <person name="Rohde M."/>
            <person name="Galperin M.Y."/>
            <person name="Jogler C."/>
        </authorList>
    </citation>
    <scope>NUCLEOTIDE SEQUENCE [LARGE SCALE GENOMIC DNA]</scope>
    <source>
        <strain evidence="9 10">Pr1d</strain>
    </source>
</reference>
<dbReference type="InterPro" id="IPR014349">
    <property type="entry name" value="Rieske_Fe-S_prot"/>
</dbReference>
<evidence type="ECO:0000313" key="10">
    <source>
        <dbReference type="Proteomes" id="UP000323917"/>
    </source>
</evidence>
<dbReference type="OrthoDB" id="9767869at2"/>
<dbReference type="GO" id="GO:0046872">
    <property type="term" value="F:metal ion binding"/>
    <property type="evidence" value="ECO:0007669"/>
    <property type="project" value="UniProtKB-KW"/>
</dbReference>
<evidence type="ECO:0000256" key="2">
    <source>
        <dbReference type="ARBA" id="ARBA00022723"/>
    </source>
</evidence>
<comment type="cofactor">
    <cofactor evidence="6">
        <name>[2Fe-2S] cluster</name>
        <dbReference type="ChEBI" id="CHEBI:190135"/>
    </cofactor>
</comment>
<dbReference type="CDD" id="cd03467">
    <property type="entry name" value="Rieske"/>
    <property type="match status" value="1"/>
</dbReference>
<dbReference type="Pfam" id="PF00355">
    <property type="entry name" value="Rieske"/>
    <property type="match status" value="1"/>
</dbReference>
<feature type="domain" description="Rieske" evidence="8">
    <location>
        <begin position="254"/>
        <end position="320"/>
    </location>
</feature>
<dbReference type="PRINTS" id="PR00162">
    <property type="entry name" value="RIESKE"/>
</dbReference>
<evidence type="ECO:0000256" key="3">
    <source>
        <dbReference type="ARBA" id="ARBA00023004"/>
    </source>
</evidence>
<dbReference type="Proteomes" id="UP000323917">
    <property type="component" value="Chromosome"/>
</dbReference>
<keyword evidence="4" id="KW-0411">Iron-sulfur</keyword>
<dbReference type="PANTHER" id="PTHR10134">
    <property type="entry name" value="CYTOCHROME B-C1 COMPLEX SUBUNIT RIESKE, MITOCHONDRIAL"/>
    <property type="match status" value="1"/>
</dbReference>
<keyword evidence="10" id="KW-1185">Reference proteome</keyword>
<dbReference type="EMBL" id="CP042913">
    <property type="protein sequence ID" value="QEG36988.1"/>
    <property type="molecule type" value="Genomic_DNA"/>
</dbReference>
<keyword evidence="5" id="KW-1015">Disulfide bond</keyword>
<dbReference type="GO" id="GO:0051537">
    <property type="term" value="F:2 iron, 2 sulfur cluster binding"/>
    <property type="evidence" value="ECO:0007669"/>
    <property type="project" value="UniProtKB-KW"/>
</dbReference>
<evidence type="ECO:0000256" key="4">
    <source>
        <dbReference type="ARBA" id="ARBA00023014"/>
    </source>
</evidence>
<evidence type="ECO:0000256" key="7">
    <source>
        <dbReference type="SAM" id="MobiDB-lite"/>
    </source>
</evidence>
<proteinExistence type="predicted"/>
<dbReference type="RefSeq" id="WP_148075274.1">
    <property type="nucleotide sequence ID" value="NZ_CP042913.1"/>
</dbReference>
<evidence type="ECO:0000256" key="6">
    <source>
        <dbReference type="ARBA" id="ARBA00034078"/>
    </source>
</evidence>
<dbReference type="Gene3D" id="2.102.10.10">
    <property type="entry name" value="Rieske [2Fe-2S] iron-sulphur domain"/>
    <property type="match status" value="1"/>
</dbReference>
<keyword evidence="2" id="KW-0479">Metal-binding</keyword>